<keyword evidence="3" id="KW-1185">Reference proteome</keyword>
<protein>
    <recommendedName>
        <fullName evidence="4">Endonuclease/exonuclease/phosphatase domain-containing protein</fullName>
    </recommendedName>
</protein>
<feature type="transmembrane region" description="Helical" evidence="1">
    <location>
        <begin position="62"/>
        <end position="84"/>
    </location>
</feature>
<keyword evidence="1" id="KW-0812">Transmembrane</keyword>
<dbReference type="SUPFAM" id="SSF56219">
    <property type="entry name" value="DNase I-like"/>
    <property type="match status" value="1"/>
</dbReference>
<comment type="caution">
    <text evidence="2">The sequence shown here is derived from an EMBL/GenBank/DDBJ whole genome shotgun (WGS) entry which is preliminary data.</text>
</comment>
<sequence length="308" mass="35504">MNKCEIRRNFELTKQDKLYESEIITLINLIFTPIFVTIGLFGNLYNILVLKMNLKISNEKGFIIPELMVLNPLVNFLYCFINLLHLMNICIGINGVYGPFISRSISVQIIEIYLIDYFGNVLKTLSNFLCVAILNVHLIYDNGTVENRISFASDMEILNVTLNELKTKGKEVIIIRDFNTDLSRKNRHTQMLLEFTSKNDLIFFDLVKEQIIKQTYNGMKNSSWIDHVLGESSNKSISDITIVESTRNKSDHNPITMTYIMNENLNTINSATALKPLRFGINWNNIQERLAFQKRVDIGIKKLETFAS</sequence>
<dbReference type="Proteomes" id="UP000663879">
    <property type="component" value="Unassembled WGS sequence"/>
</dbReference>
<dbReference type="OrthoDB" id="10653785at2759"/>
<gene>
    <name evidence="2" type="ORF">OXX778_LOCUS20018</name>
</gene>
<dbReference type="InterPro" id="IPR036691">
    <property type="entry name" value="Endo/exonu/phosph_ase_sf"/>
</dbReference>
<reference evidence="2" key="1">
    <citation type="submission" date="2021-02" db="EMBL/GenBank/DDBJ databases">
        <authorList>
            <person name="Nowell W R."/>
        </authorList>
    </citation>
    <scope>NUCLEOTIDE SEQUENCE</scope>
    <source>
        <strain evidence="2">Ploen Becks lab</strain>
    </source>
</reference>
<dbReference type="AlphaFoldDB" id="A0A814ME14"/>
<accession>A0A814ME14</accession>
<keyword evidence="1" id="KW-1133">Transmembrane helix</keyword>
<organism evidence="2 3">
    <name type="scientific">Brachionus calyciflorus</name>
    <dbReference type="NCBI Taxonomy" id="104777"/>
    <lineage>
        <taxon>Eukaryota</taxon>
        <taxon>Metazoa</taxon>
        <taxon>Spiralia</taxon>
        <taxon>Gnathifera</taxon>
        <taxon>Rotifera</taxon>
        <taxon>Eurotatoria</taxon>
        <taxon>Monogononta</taxon>
        <taxon>Pseudotrocha</taxon>
        <taxon>Ploima</taxon>
        <taxon>Brachionidae</taxon>
        <taxon>Brachionus</taxon>
    </lineage>
</organism>
<feature type="transmembrane region" description="Helical" evidence="1">
    <location>
        <begin position="21"/>
        <end position="42"/>
    </location>
</feature>
<dbReference type="EMBL" id="CAJNOC010006405">
    <property type="protein sequence ID" value="CAF1077197.1"/>
    <property type="molecule type" value="Genomic_DNA"/>
</dbReference>
<proteinExistence type="predicted"/>
<evidence type="ECO:0000313" key="2">
    <source>
        <dbReference type="EMBL" id="CAF1077197.1"/>
    </source>
</evidence>
<evidence type="ECO:0000256" key="1">
    <source>
        <dbReference type="SAM" id="Phobius"/>
    </source>
</evidence>
<keyword evidence="1" id="KW-0472">Membrane</keyword>
<evidence type="ECO:0008006" key="4">
    <source>
        <dbReference type="Google" id="ProtNLM"/>
    </source>
</evidence>
<name>A0A814ME14_9BILA</name>
<evidence type="ECO:0000313" key="3">
    <source>
        <dbReference type="Proteomes" id="UP000663879"/>
    </source>
</evidence>
<dbReference type="Gene3D" id="3.60.10.10">
    <property type="entry name" value="Endonuclease/exonuclease/phosphatase"/>
    <property type="match status" value="1"/>
</dbReference>